<organism evidence="1 2">
    <name type="scientific">Candidatus Enterovibrio escicola</name>
    <dbReference type="NCBI Taxonomy" id="1927127"/>
    <lineage>
        <taxon>Bacteria</taxon>
        <taxon>Pseudomonadati</taxon>
        <taxon>Pseudomonadota</taxon>
        <taxon>Gammaproteobacteria</taxon>
        <taxon>Vibrionales</taxon>
        <taxon>Vibrionaceae</taxon>
        <taxon>Enterovibrio</taxon>
    </lineage>
</organism>
<name>A0A2A5T5S7_9GAMM</name>
<sequence length="38" mass="4293">MKVTLTKKKNKHSKSSMIQRVMVASETAYKTILLILDG</sequence>
<evidence type="ECO:0000313" key="1">
    <source>
        <dbReference type="EMBL" id="PCS23460.1"/>
    </source>
</evidence>
<dbReference type="Proteomes" id="UP000219020">
    <property type="component" value="Unassembled WGS sequence"/>
</dbReference>
<comment type="caution">
    <text evidence="1">The sequence shown here is derived from an EMBL/GenBank/DDBJ whole genome shotgun (WGS) entry which is preliminary data.</text>
</comment>
<gene>
    <name evidence="1" type="ORF">BTN49_0428</name>
</gene>
<accession>A0A2A5T5S7</accession>
<dbReference type="EMBL" id="NBYY01000009">
    <property type="protein sequence ID" value="PCS23460.1"/>
    <property type="molecule type" value="Genomic_DNA"/>
</dbReference>
<proteinExistence type="predicted"/>
<keyword evidence="2" id="KW-1185">Reference proteome</keyword>
<dbReference type="AlphaFoldDB" id="A0A2A5T5S7"/>
<reference evidence="2" key="1">
    <citation type="submission" date="2017-04" db="EMBL/GenBank/DDBJ databases">
        <title>Genome evolution of the luminous symbionts of deep sea anglerfish.</title>
        <authorList>
            <person name="Hendry T.A."/>
        </authorList>
    </citation>
    <scope>NUCLEOTIDE SEQUENCE [LARGE SCALE GENOMIC DNA]</scope>
</reference>
<evidence type="ECO:0000313" key="2">
    <source>
        <dbReference type="Proteomes" id="UP000219020"/>
    </source>
</evidence>
<protein>
    <submittedName>
        <fullName evidence="1">Uncharacterized protein</fullName>
    </submittedName>
</protein>